<comment type="subunit">
    <text evidence="3">UreD, UreF and UreG form a complex that acts as a GTP-hydrolysis-dependent molecular chaperone, activating the urease apoprotein by helping to assemble the nickel containing metallocenter of UreC. The UreE protein probably delivers the nickel.</text>
</comment>
<keyword evidence="5" id="KW-1185">Reference proteome</keyword>
<dbReference type="HAMAP" id="MF_01385">
    <property type="entry name" value="UreF"/>
    <property type="match status" value="1"/>
</dbReference>
<dbReference type="EMBL" id="FOSF01000028">
    <property type="protein sequence ID" value="SFK13093.1"/>
    <property type="molecule type" value="Genomic_DNA"/>
</dbReference>
<proteinExistence type="inferred from homology"/>
<dbReference type="PIRSF" id="PIRSF009467">
    <property type="entry name" value="Ureas_acces_UreF"/>
    <property type="match status" value="1"/>
</dbReference>
<keyword evidence="2 3" id="KW-0143">Chaperone</keyword>
<dbReference type="GO" id="GO:0016151">
    <property type="term" value="F:nickel cation binding"/>
    <property type="evidence" value="ECO:0007669"/>
    <property type="project" value="UniProtKB-UniRule"/>
</dbReference>
<dbReference type="Gene3D" id="1.10.4190.10">
    <property type="entry name" value="Urease accessory protein UreF"/>
    <property type="match status" value="1"/>
</dbReference>
<evidence type="ECO:0000313" key="5">
    <source>
        <dbReference type="Proteomes" id="UP000243374"/>
    </source>
</evidence>
<dbReference type="PANTHER" id="PTHR33620:SF1">
    <property type="entry name" value="UREASE ACCESSORY PROTEIN F"/>
    <property type="match status" value="1"/>
</dbReference>
<reference evidence="4 5" key="1">
    <citation type="submission" date="2016-10" db="EMBL/GenBank/DDBJ databases">
        <authorList>
            <person name="Varghese N."/>
            <person name="Submissions S."/>
        </authorList>
    </citation>
    <scope>NUCLEOTIDE SEQUENCE [LARGE SCALE GENOMIC DNA]</scope>
    <source>
        <strain evidence="4 5">22B</strain>
    </source>
</reference>
<gene>
    <name evidence="3" type="primary">ureF</name>
    <name evidence="4" type="ORF">SAMN04487865_102821</name>
</gene>
<keyword evidence="1 3" id="KW-0996">Nickel insertion</keyword>
<sequence length="231" mass="26268">MEKNISNEILSSCMWLSSPSLPVGGFSWSQGLESAIEYSFVFDRDSLLKYLKGMLDYSIALWDLPFIKRFIESSEKQDNNEFKKLDLMLKSGRGTKELYEEECSMGKALKSLITSLGMFPPWLNSAQDYSYVGMFSLSFFQRVKDIDENKIKNLMWAYAFSWAQNQTSVACKTVPLGQTDAQKVLIELNDNIDKAVETALDLEDDELGSSLPGSFICSALHENQYSRLFRS</sequence>
<protein>
    <recommendedName>
        <fullName evidence="3">Urease accessory protein UreF</fullName>
    </recommendedName>
</protein>
<name>A0A662Z9J4_9GAMM</name>
<dbReference type="InterPro" id="IPR038277">
    <property type="entry name" value="UreF_sf"/>
</dbReference>
<dbReference type="Pfam" id="PF01730">
    <property type="entry name" value="UreF"/>
    <property type="match status" value="1"/>
</dbReference>
<dbReference type="PANTHER" id="PTHR33620">
    <property type="entry name" value="UREASE ACCESSORY PROTEIN F"/>
    <property type="match status" value="1"/>
</dbReference>
<dbReference type="InterPro" id="IPR002639">
    <property type="entry name" value="UreF"/>
</dbReference>
<evidence type="ECO:0000256" key="1">
    <source>
        <dbReference type="ARBA" id="ARBA00022988"/>
    </source>
</evidence>
<dbReference type="RefSeq" id="WP_074840804.1">
    <property type="nucleotide sequence ID" value="NZ_CP047056.1"/>
</dbReference>
<evidence type="ECO:0000256" key="3">
    <source>
        <dbReference type="HAMAP-Rule" id="MF_01385"/>
    </source>
</evidence>
<dbReference type="Proteomes" id="UP000243374">
    <property type="component" value="Unassembled WGS sequence"/>
</dbReference>
<dbReference type="OrthoDB" id="9798772at2"/>
<keyword evidence="3" id="KW-0963">Cytoplasm</keyword>
<evidence type="ECO:0000313" key="4">
    <source>
        <dbReference type="EMBL" id="SFK13093.1"/>
    </source>
</evidence>
<comment type="subcellular location">
    <subcellularLocation>
        <location evidence="3">Cytoplasm</location>
    </subcellularLocation>
</comment>
<organism evidence="4 5">
    <name type="scientific">Succinivibrio dextrinosolvens</name>
    <dbReference type="NCBI Taxonomy" id="83771"/>
    <lineage>
        <taxon>Bacteria</taxon>
        <taxon>Pseudomonadati</taxon>
        <taxon>Pseudomonadota</taxon>
        <taxon>Gammaproteobacteria</taxon>
        <taxon>Aeromonadales</taxon>
        <taxon>Succinivibrionaceae</taxon>
        <taxon>Succinivibrio</taxon>
    </lineage>
</organism>
<evidence type="ECO:0000256" key="2">
    <source>
        <dbReference type="ARBA" id="ARBA00023186"/>
    </source>
</evidence>
<comment type="function">
    <text evidence="3">Required for maturation of urease via the functional incorporation of the urease nickel metallocenter.</text>
</comment>
<dbReference type="GO" id="GO:0005737">
    <property type="term" value="C:cytoplasm"/>
    <property type="evidence" value="ECO:0007669"/>
    <property type="project" value="UniProtKB-SubCell"/>
</dbReference>
<accession>A0A662Z9J4</accession>
<dbReference type="AlphaFoldDB" id="A0A662Z9J4"/>
<comment type="similarity">
    <text evidence="3">Belongs to the UreF family.</text>
</comment>